<keyword evidence="1 6" id="KW-0533">Nickel</keyword>
<dbReference type="Gene3D" id="1.10.1220.10">
    <property type="entry name" value="Met repressor-like"/>
    <property type="match status" value="1"/>
</dbReference>
<evidence type="ECO:0000259" key="7">
    <source>
        <dbReference type="Pfam" id="PF08753"/>
    </source>
</evidence>
<accession>A0A0B0ICJ3</accession>
<dbReference type="eggNOG" id="COG0864">
    <property type="taxonomic scope" value="Bacteria"/>
</dbReference>
<evidence type="ECO:0000256" key="1">
    <source>
        <dbReference type="ARBA" id="ARBA00022596"/>
    </source>
</evidence>
<dbReference type="GO" id="GO:0016151">
    <property type="term" value="F:nickel cation binding"/>
    <property type="evidence" value="ECO:0007669"/>
    <property type="project" value="UniProtKB-UniRule"/>
</dbReference>
<feature type="binding site" evidence="6">
    <location>
        <position position="80"/>
    </location>
    <ligand>
        <name>Ni(2+)</name>
        <dbReference type="ChEBI" id="CHEBI:49786"/>
    </ligand>
</feature>
<keyword evidence="3 6" id="KW-0805">Transcription regulation</keyword>
<dbReference type="NCBIfam" id="NF002169">
    <property type="entry name" value="PRK01002.1"/>
    <property type="match status" value="1"/>
</dbReference>
<dbReference type="PANTHER" id="PTHR34719:SF2">
    <property type="entry name" value="NICKEL-RESPONSIVE REGULATOR"/>
    <property type="match status" value="1"/>
</dbReference>
<organism evidence="8 9">
    <name type="scientific">Halalkalibacter okhensis</name>
    <dbReference type="NCBI Taxonomy" id="333138"/>
    <lineage>
        <taxon>Bacteria</taxon>
        <taxon>Bacillati</taxon>
        <taxon>Bacillota</taxon>
        <taxon>Bacilli</taxon>
        <taxon>Bacillales</taxon>
        <taxon>Bacillaceae</taxon>
        <taxon>Halalkalibacter</taxon>
    </lineage>
</organism>
<dbReference type="InterPro" id="IPR045865">
    <property type="entry name" value="ACT-like_dom_sf"/>
</dbReference>
<proteinExistence type="inferred from homology"/>
<dbReference type="CDD" id="cd22231">
    <property type="entry name" value="RHH_NikR_HicB-like"/>
    <property type="match status" value="1"/>
</dbReference>
<dbReference type="GO" id="GO:0010045">
    <property type="term" value="P:response to nickel cation"/>
    <property type="evidence" value="ECO:0007669"/>
    <property type="project" value="InterPro"/>
</dbReference>
<dbReference type="SUPFAM" id="SSF55021">
    <property type="entry name" value="ACT-like"/>
    <property type="match status" value="1"/>
</dbReference>
<dbReference type="InterPro" id="IPR050192">
    <property type="entry name" value="CopG/NikR_regulator"/>
</dbReference>
<evidence type="ECO:0000313" key="8">
    <source>
        <dbReference type="EMBL" id="KHF38617.1"/>
    </source>
</evidence>
<dbReference type="NCBIfam" id="NF002815">
    <property type="entry name" value="PRK02967.1"/>
    <property type="match status" value="1"/>
</dbReference>
<evidence type="ECO:0000256" key="4">
    <source>
        <dbReference type="ARBA" id="ARBA00023125"/>
    </source>
</evidence>
<evidence type="ECO:0000256" key="5">
    <source>
        <dbReference type="ARBA" id="ARBA00023163"/>
    </source>
</evidence>
<sequence length="142" mass="16334">MSNNLSRFGVAMPQDLVKKFDKYLTKKGYSNRSEALRDLARRVVLESEQSDLNKVVAGTIVIIYDHHQNNVVSKIMNLQHDYHEEIISTMHIHLTHAECLEVLVVRGKKKRLVDLHEIVEAQKGVTYSELSVTFIDNSEDEE</sequence>
<gene>
    <name evidence="8" type="ORF">LQ50_20065</name>
</gene>
<dbReference type="AlphaFoldDB" id="A0A0B0ICJ3"/>
<dbReference type="OrthoDB" id="9806294at2"/>
<keyword evidence="5 6" id="KW-0804">Transcription</keyword>
<keyword evidence="4 6" id="KW-0238">DNA-binding</keyword>
<dbReference type="NCBIfam" id="NF003381">
    <property type="entry name" value="PRK04460.1"/>
    <property type="match status" value="1"/>
</dbReference>
<evidence type="ECO:0000256" key="3">
    <source>
        <dbReference type="ARBA" id="ARBA00023015"/>
    </source>
</evidence>
<dbReference type="EMBL" id="JRJU01000034">
    <property type="protein sequence ID" value="KHF38617.1"/>
    <property type="molecule type" value="Genomic_DNA"/>
</dbReference>
<dbReference type="InterPro" id="IPR022988">
    <property type="entry name" value="Ni_resp_reg_NikR"/>
</dbReference>
<comment type="caution">
    <text evidence="8">The sequence shown here is derived from an EMBL/GenBank/DDBJ whole genome shotgun (WGS) entry which is preliminary data.</text>
</comment>
<dbReference type="GO" id="GO:0003677">
    <property type="term" value="F:DNA binding"/>
    <property type="evidence" value="ECO:0007669"/>
    <property type="project" value="UniProtKB-KW"/>
</dbReference>
<evidence type="ECO:0000313" key="9">
    <source>
        <dbReference type="Proteomes" id="UP000030832"/>
    </source>
</evidence>
<dbReference type="SUPFAM" id="SSF47598">
    <property type="entry name" value="Ribbon-helix-helix"/>
    <property type="match status" value="1"/>
</dbReference>
<feature type="binding site" evidence="6">
    <location>
        <position position="91"/>
    </location>
    <ligand>
        <name>Ni(2+)</name>
        <dbReference type="ChEBI" id="CHEBI:49786"/>
    </ligand>
</feature>
<dbReference type="GO" id="GO:0003700">
    <property type="term" value="F:DNA-binding transcription factor activity"/>
    <property type="evidence" value="ECO:0007669"/>
    <property type="project" value="UniProtKB-UniRule"/>
</dbReference>
<feature type="binding site" evidence="6">
    <location>
        <position position="93"/>
    </location>
    <ligand>
        <name>Ni(2+)</name>
        <dbReference type="ChEBI" id="CHEBI:49786"/>
    </ligand>
</feature>
<dbReference type="InterPro" id="IPR010985">
    <property type="entry name" value="Ribbon_hlx_hlx"/>
</dbReference>
<dbReference type="Gene3D" id="3.30.70.1150">
    <property type="entry name" value="ACT-like. Chain A, domain 2"/>
    <property type="match status" value="1"/>
</dbReference>
<keyword evidence="2 6" id="KW-0479">Metal-binding</keyword>
<evidence type="ECO:0000256" key="6">
    <source>
        <dbReference type="HAMAP-Rule" id="MF_00476"/>
    </source>
</evidence>
<name>A0A0B0ICJ3_9BACI</name>
<feature type="domain" description="Transcription factor NikR nickel binding C-terminal" evidence="7">
    <location>
        <begin position="57"/>
        <end position="133"/>
    </location>
</feature>
<keyword evidence="9" id="KW-1185">Reference proteome</keyword>
<comment type="similarity">
    <text evidence="6">Belongs to the transcriptional regulatory CopG/NikR family.</text>
</comment>
<dbReference type="HAMAP" id="MF_00476">
    <property type="entry name" value="NikR"/>
    <property type="match status" value="1"/>
</dbReference>
<comment type="function">
    <text evidence="6">Transcriptional regulator.</text>
</comment>
<comment type="cofactor">
    <cofactor evidence="6">
        <name>Ni(2+)</name>
        <dbReference type="ChEBI" id="CHEBI:49786"/>
    </cofactor>
    <text evidence="6">Binds 1 nickel ion per subunit.</text>
</comment>
<dbReference type="InterPro" id="IPR013321">
    <property type="entry name" value="Arc_rbn_hlx_hlx"/>
</dbReference>
<dbReference type="Proteomes" id="UP000030832">
    <property type="component" value="Unassembled WGS sequence"/>
</dbReference>
<dbReference type="RefSeq" id="WP_034632239.1">
    <property type="nucleotide sequence ID" value="NZ_JRJU01000034.1"/>
</dbReference>
<dbReference type="InterPro" id="IPR014864">
    <property type="entry name" value="TF_NikR_Ni-bd_C"/>
</dbReference>
<dbReference type="PANTHER" id="PTHR34719">
    <property type="entry name" value="NICKEL-RESPONSIVE REGULATOR"/>
    <property type="match status" value="1"/>
</dbReference>
<evidence type="ECO:0000256" key="2">
    <source>
        <dbReference type="ARBA" id="ARBA00022723"/>
    </source>
</evidence>
<dbReference type="Pfam" id="PF08753">
    <property type="entry name" value="NikR_C"/>
    <property type="match status" value="1"/>
</dbReference>
<dbReference type="STRING" id="333138.LQ50_20065"/>
<reference evidence="8 9" key="1">
    <citation type="submission" date="2014-09" db="EMBL/GenBank/DDBJ databases">
        <title>Genome sequencing and annotation of Bacillus Okhensis strain Kh10-101T.</title>
        <authorList>
            <person name="Prakash J.S."/>
        </authorList>
    </citation>
    <scope>NUCLEOTIDE SEQUENCE [LARGE SCALE GENOMIC DNA]</scope>
    <source>
        <strain evidence="9">Kh10-101T</strain>
    </source>
</reference>
<protein>
    <recommendedName>
        <fullName evidence="6">Putative nickel-responsive regulator</fullName>
    </recommendedName>
</protein>
<dbReference type="InterPro" id="IPR027271">
    <property type="entry name" value="Acetolactate_synth/TF_NikR_C"/>
</dbReference>
<feature type="binding site" evidence="6">
    <location>
        <position position="99"/>
    </location>
    <ligand>
        <name>Ni(2+)</name>
        <dbReference type="ChEBI" id="CHEBI:49786"/>
    </ligand>
</feature>